<dbReference type="SUPFAM" id="SSF55729">
    <property type="entry name" value="Acyl-CoA N-acyltransferases (Nat)"/>
    <property type="match status" value="1"/>
</dbReference>
<dbReference type="AlphaFoldDB" id="A0A0M2HP38"/>
<keyword evidence="3" id="KW-1185">Reference proteome</keyword>
<evidence type="ECO:0000259" key="1">
    <source>
        <dbReference type="PROSITE" id="PS51186"/>
    </source>
</evidence>
<sequence>MTTALIRPTADLYDSWAAAVNEFDGVHIDGSGLQAPVVPGRVTLDALIRDAAVLADTTVAPPEDRVHNDLYWIVDDREVVGFLSFRHTLNDWLREAGGHIGYAVRPSRRRQGYASAALALALDRAREIGLERVFITCDDDNVASARTIERAGGVLQDISDQTERGHSLLRRYWIAL</sequence>
<dbReference type="PANTHER" id="PTHR39173">
    <property type="entry name" value="ACETYLTRANSFERASE"/>
    <property type="match status" value="1"/>
</dbReference>
<organism evidence="2 3">
    <name type="scientific">Microbacterium hydrocarbonoxydans</name>
    <dbReference type="NCBI Taxonomy" id="273678"/>
    <lineage>
        <taxon>Bacteria</taxon>
        <taxon>Bacillati</taxon>
        <taxon>Actinomycetota</taxon>
        <taxon>Actinomycetes</taxon>
        <taxon>Micrococcales</taxon>
        <taxon>Microbacteriaceae</taxon>
        <taxon>Microbacterium</taxon>
    </lineage>
</organism>
<comment type="caution">
    <text evidence="2">The sequence shown here is derived from an EMBL/GenBank/DDBJ whole genome shotgun (WGS) entry which is preliminary data.</text>
</comment>
<dbReference type="InterPro" id="IPR016181">
    <property type="entry name" value="Acyl_CoA_acyltransferase"/>
</dbReference>
<dbReference type="Gene3D" id="3.40.630.30">
    <property type="match status" value="1"/>
</dbReference>
<dbReference type="PROSITE" id="PS51186">
    <property type="entry name" value="GNAT"/>
    <property type="match status" value="1"/>
</dbReference>
<gene>
    <name evidence="2" type="ORF">RS84_01283</name>
</gene>
<dbReference type="EMBL" id="JYJB01000007">
    <property type="protein sequence ID" value="KJL48522.1"/>
    <property type="molecule type" value="Genomic_DNA"/>
</dbReference>
<dbReference type="RefSeq" id="WP_045256908.1">
    <property type="nucleotide sequence ID" value="NZ_JYJB01000007.1"/>
</dbReference>
<accession>A0A0M2HP38</accession>
<dbReference type="Pfam" id="PF00583">
    <property type="entry name" value="Acetyltransf_1"/>
    <property type="match status" value="1"/>
</dbReference>
<dbReference type="STRING" id="273678.RS84_01283"/>
<dbReference type="Proteomes" id="UP000033900">
    <property type="component" value="Unassembled WGS sequence"/>
</dbReference>
<protein>
    <submittedName>
        <fullName evidence="2">Acetyltransferase (GNAT) family protein</fullName>
    </submittedName>
</protein>
<dbReference type="InterPro" id="IPR000182">
    <property type="entry name" value="GNAT_dom"/>
</dbReference>
<evidence type="ECO:0000313" key="2">
    <source>
        <dbReference type="EMBL" id="KJL48522.1"/>
    </source>
</evidence>
<dbReference type="GO" id="GO:0016747">
    <property type="term" value="F:acyltransferase activity, transferring groups other than amino-acyl groups"/>
    <property type="evidence" value="ECO:0007669"/>
    <property type="project" value="InterPro"/>
</dbReference>
<name>A0A0M2HP38_9MICO</name>
<dbReference type="PANTHER" id="PTHR39173:SF1">
    <property type="entry name" value="ACETYLTRANSFERASE"/>
    <property type="match status" value="1"/>
</dbReference>
<keyword evidence="2" id="KW-0808">Transferase</keyword>
<dbReference type="PATRIC" id="fig|273678.4.peg.1282"/>
<feature type="domain" description="N-acetyltransferase" evidence="1">
    <location>
        <begin position="31"/>
        <end position="176"/>
    </location>
</feature>
<reference evidence="2 3" key="1">
    <citation type="submission" date="2015-02" db="EMBL/GenBank/DDBJ databases">
        <title>Draft genome sequences of ten Microbacterium spp. with emphasis on heavy metal contaminated environments.</title>
        <authorList>
            <person name="Corretto E."/>
        </authorList>
    </citation>
    <scope>NUCLEOTIDE SEQUENCE [LARGE SCALE GENOMIC DNA]</scope>
    <source>
        <strain evidence="2 3">SA35</strain>
    </source>
</reference>
<dbReference type="OrthoDB" id="9797989at2"/>
<proteinExistence type="predicted"/>
<evidence type="ECO:0000313" key="3">
    <source>
        <dbReference type="Proteomes" id="UP000033900"/>
    </source>
</evidence>